<dbReference type="InterPro" id="IPR036390">
    <property type="entry name" value="WH_DNA-bd_sf"/>
</dbReference>
<dbReference type="Gene3D" id="1.10.10.10">
    <property type="entry name" value="Winged helix-like DNA-binding domain superfamily/Winged helix DNA-binding domain"/>
    <property type="match status" value="1"/>
</dbReference>
<dbReference type="InterPro" id="IPR000232">
    <property type="entry name" value="HSF_DNA-bd"/>
</dbReference>
<evidence type="ECO:0000256" key="7">
    <source>
        <dbReference type="RuleBase" id="RU004020"/>
    </source>
</evidence>
<keyword evidence="11" id="KW-0346">Stress response</keyword>
<protein>
    <submittedName>
        <fullName evidence="11">Heat shock factor protein like</fullName>
    </submittedName>
</protein>
<comment type="similarity">
    <text evidence="2 7">Belongs to the HSF family.</text>
</comment>
<dbReference type="PRINTS" id="PR00056">
    <property type="entry name" value="HSFDOMAIN"/>
</dbReference>
<feature type="region of interest" description="Disordered" evidence="9">
    <location>
        <begin position="314"/>
        <end position="368"/>
    </location>
</feature>
<dbReference type="FunFam" id="1.10.10.10:FF:000027">
    <property type="entry name" value="Heat shock transcription factor 1"/>
    <property type="match status" value="1"/>
</dbReference>
<sequence>MRTIEYGTTTHVPAFLTKLWKLVTDVACDDLISWSLGGTSFIIYDEIRFSKELLPMYFKHNNMASFVRQLNMYGFRKLSCIDQGGMHCYKNEIEFYHQYFIKGQESLLELIKRKIPNSKSEEPKVKQEYIDELLSNLQTLKGKQDSAEQNMEILMRENKMLWRHVTALADRYTQQQTVIQQLLPFFMNIVRTRREMTLKRKPSLMIDEGETTHNKIARLSPQYFVHEDQDSNQGKPMSPGNVSNRGPVIHDVTEMENSKMYPATILCPSNSTTTKECEAIVDSPLSNSLESSEQTIDSQFTEAGSMETINILNQNFERSHHGRSRSNSYSPPMEMKHSPPSASASSMRRSSPPAMSSYASTSASSSSLSPTIIIDEATSDVPLPENIMRSPFAPKIEEVCSESGLYSMNSMMNDKVPPVINEETISILSESTSPLMNGSPSPLMNGSPSMNNGNKYIPSPSFASHLQNVKSDMPEINWMMNQPAPSYAPEQTIESWLGQFMKPDTATPSCSMSQPQGPPVGNVSFV</sequence>
<feature type="coiled-coil region" evidence="8">
    <location>
        <begin position="130"/>
        <end position="157"/>
    </location>
</feature>
<evidence type="ECO:0000256" key="3">
    <source>
        <dbReference type="ARBA" id="ARBA00023015"/>
    </source>
</evidence>
<evidence type="ECO:0000256" key="9">
    <source>
        <dbReference type="SAM" id="MobiDB-lite"/>
    </source>
</evidence>
<feature type="region of interest" description="Disordered" evidence="9">
    <location>
        <begin position="504"/>
        <end position="526"/>
    </location>
</feature>
<dbReference type="GO" id="GO:0005634">
    <property type="term" value="C:nucleus"/>
    <property type="evidence" value="ECO:0007669"/>
    <property type="project" value="UniProtKB-SubCell"/>
</dbReference>
<dbReference type="GO" id="GO:0043565">
    <property type="term" value="F:sequence-specific DNA binding"/>
    <property type="evidence" value="ECO:0007669"/>
    <property type="project" value="InterPro"/>
</dbReference>
<keyword evidence="8" id="KW-0175">Coiled coil</keyword>
<dbReference type="PROSITE" id="PS00434">
    <property type="entry name" value="HSF_DOMAIN"/>
    <property type="match status" value="1"/>
</dbReference>
<evidence type="ECO:0000256" key="6">
    <source>
        <dbReference type="ARBA" id="ARBA00023242"/>
    </source>
</evidence>
<comment type="caution">
    <text evidence="11">The sequence shown here is derived from an EMBL/GenBank/DDBJ whole genome shotgun (WGS) entry which is preliminary data.</text>
</comment>
<dbReference type="SUPFAM" id="SSF46785">
    <property type="entry name" value="Winged helix' DNA-binding domain"/>
    <property type="match status" value="1"/>
</dbReference>
<feature type="compositionally biased region" description="Polar residues" evidence="9">
    <location>
        <begin position="506"/>
        <end position="515"/>
    </location>
</feature>
<dbReference type="InterPro" id="IPR036388">
    <property type="entry name" value="WH-like_DNA-bd_sf"/>
</dbReference>
<keyword evidence="12" id="KW-1185">Reference proteome</keyword>
<dbReference type="Proteomes" id="UP000807504">
    <property type="component" value="Unassembled WGS sequence"/>
</dbReference>
<dbReference type="SMART" id="SM00415">
    <property type="entry name" value="HSF"/>
    <property type="match status" value="1"/>
</dbReference>
<feature type="domain" description="HSF-type DNA-binding" evidence="10">
    <location>
        <begin position="54"/>
        <end position="78"/>
    </location>
</feature>
<evidence type="ECO:0000256" key="2">
    <source>
        <dbReference type="ARBA" id="ARBA00006403"/>
    </source>
</evidence>
<keyword evidence="6" id="KW-0539">Nucleus</keyword>
<evidence type="ECO:0000256" key="1">
    <source>
        <dbReference type="ARBA" id="ARBA00004123"/>
    </source>
</evidence>
<feature type="compositionally biased region" description="Low complexity" evidence="9">
    <location>
        <begin position="338"/>
        <end position="368"/>
    </location>
</feature>
<evidence type="ECO:0000256" key="8">
    <source>
        <dbReference type="SAM" id="Coils"/>
    </source>
</evidence>
<dbReference type="Pfam" id="PF00447">
    <property type="entry name" value="HSF_DNA-bind"/>
    <property type="match status" value="1"/>
</dbReference>
<proteinExistence type="inferred from homology"/>
<dbReference type="PANTHER" id="PTHR10015">
    <property type="entry name" value="HEAT SHOCK TRANSCRIPTION FACTOR"/>
    <property type="match status" value="1"/>
</dbReference>
<evidence type="ECO:0000259" key="10">
    <source>
        <dbReference type="PROSITE" id="PS00434"/>
    </source>
</evidence>
<evidence type="ECO:0000313" key="12">
    <source>
        <dbReference type="Proteomes" id="UP000807504"/>
    </source>
</evidence>
<evidence type="ECO:0000256" key="5">
    <source>
        <dbReference type="ARBA" id="ARBA00023163"/>
    </source>
</evidence>
<keyword evidence="5" id="KW-0804">Transcription</keyword>
<dbReference type="EMBL" id="JABXBU010000015">
    <property type="protein sequence ID" value="KAF8786832.1"/>
    <property type="molecule type" value="Genomic_DNA"/>
</dbReference>
<dbReference type="AlphaFoldDB" id="A0A8T0F8Z5"/>
<evidence type="ECO:0000256" key="4">
    <source>
        <dbReference type="ARBA" id="ARBA00023125"/>
    </source>
</evidence>
<dbReference type="GO" id="GO:0003700">
    <property type="term" value="F:DNA-binding transcription factor activity"/>
    <property type="evidence" value="ECO:0007669"/>
    <property type="project" value="InterPro"/>
</dbReference>
<evidence type="ECO:0000313" key="11">
    <source>
        <dbReference type="EMBL" id="KAF8786832.1"/>
    </source>
</evidence>
<accession>A0A8T0F8Z5</accession>
<keyword evidence="4" id="KW-0238">DNA-binding</keyword>
<name>A0A8T0F8Z5_ARGBR</name>
<comment type="subcellular location">
    <subcellularLocation>
        <location evidence="1">Nucleus</location>
    </subcellularLocation>
</comment>
<keyword evidence="3" id="KW-0805">Transcription regulation</keyword>
<reference evidence="11" key="1">
    <citation type="journal article" date="2020" name="bioRxiv">
        <title>Chromosome-level reference genome of the European wasp spider Argiope bruennichi: a resource for studies on range expansion and evolutionary adaptation.</title>
        <authorList>
            <person name="Sheffer M.M."/>
            <person name="Hoppe A."/>
            <person name="Krehenwinkel H."/>
            <person name="Uhl G."/>
            <person name="Kuss A.W."/>
            <person name="Jensen L."/>
            <person name="Jensen C."/>
            <person name="Gillespie R.G."/>
            <person name="Hoff K.J."/>
            <person name="Prost S."/>
        </authorList>
    </citation>
    <scope>NUCLEOTIDE SEQUENCE</scope>
</reference>
<dbReference type="PANTHER" id="PTHR10015:SF427">
    <property type="entry name" value="HEAT SHOCK FACTOR PROTEIN"/>
    <property type="match status" value="1"/>
</dbReference>
<reference evidence="11" key="2">
    <citation type="submission" date="2020-06" db="EMBL/GenBank/DDBJ databases">
        <authorList>
            <person name="Sheffer M."/>
        </authorList>
    </citation>
    <scope>NUCLEOTIDE SEQUENCE</scope>
</reference>
<organism evidence="11 12">
    <name type="scientific">Argiope bruennichi</name>
    <name type="common">Wasp spider</name>
    <name type="synonym">Aranea bruennichi</name>
    <dbReference type="NCBI Taxonomy" id="94029"/>
    <lineage>
        <taxon>Eukaryota</taxon>
        <taxon>Metazoa</taxon>
        <taxon>Ecdysozoa</taxon>
        <taxon>Arthropoda</taxon>
        <taxon>Chelicerata</taxon>
        <taxon>Arachnida</taxon>
        <taxon>Araneae</taxon>
        <taxon>Araneomorphae</taxon>
        <taxon>Entelegynae</taxon>
        <taxon>Araneoidea</taxon>
        <taxon>Araneidae</taxon>
        <taxon>Argiope</taxon>
    </lineage>
</organism>
<gene>
    <name evidence="11" type="ORF">HNY73_008496</name>
</gene>